<proteinExistence type="predicted"/>
<dbReference type="Proteomes" id="UP001234297">
    <property type="component" value="Chromosome 2"/>
</dbReference>
<comment type="caution">
    <text evidence="1">The sequence shown here is derived from an EMBL/GenBank/DDBJ whole genome shotgun (WGS) entry which is preliminary data.</text>
</comment>
<accession>A0ACC2MBK6</accession>
<keyword evidence="2" id="KW-1185">Reference proteome</keyword>
<sequence length="505" mass="55334">MAGNKNISSPCLRTSTLLPSLPPKLHQQEHKEYPNHQSHFPFLLLCCSHSILPCVFLQLISFDLSSKILKEALNQHKEILEEETQPQTLTSFSSIPPNHSIASDSGAESDDDVDASDGFSETLSHYDATPEEIDEEDEKVLAAFMSKDAGPQRTLADLIIQRIKEKDAQVTSGIQDYSHARSVVTVSRESTLVTSGSSLTAERWFWLFLIHATLLISPSVELVMINDSANTTDALALLAFKQQIRRDPVHPLRTWNDSLPVARNHMRLTPSSQYCGYESGWASIGSGGLILSNSSMIGEILANLTHCRRLRIISFGFNKLTGTIPVELGSLSRLKWLAIGSNYLTGSIPTSLGNLSSLTHFSLGTNELEGNIPKQLGQLRNLYFFETQDNKLSGNIPPTLFNLSSIAVISVPANQLRESLPPNLDVTLPNLVGFYVGGNQFTGPIPMSMSNASRLEQLELSENQFNGSIPTNLGRLGGLRVLNLEDNLLGSGEADDMSSLSSYEL</sequence>
<gene>
    <name evidence="1" type="ORF">MRB53_004556</name>
</gene>
<protein>
    <submittedName>
        <fullName evidence="1">Uncharacterized protein</fullName>
    </submittedName>
</protein>
<organism evidence="1 2">
    <name type="scientific">Persea americana</name>
    <name type="common">Avocado</name>
    <dbReference type="NCBI Taxonomy" id="3435"/>
    <lineage>
        <taxon>Eukaryota</taxon>
        <taxon>Viridiplantae</taxon>
        <taxon>Streptophyta</taxon>
        <taxon>Embryophyta</taxon>
        <taxon>Tracheophyta</taxon>
        <taxon>Spermatophyta</taxon>
        <taxon>Magnoliopsida</taxon>
        <taxon>Magnoliidae</taxon>
        <taxon>Laurales</taxon>
        <taxon>Lauraceae</taxon>
        <taxon>Persea</taxon>
    </lineage>
</organism>
<reference evidence="1 2" key="1">
    <citation type="journal article" date="2022" name="Hortic Res">
        <title>A haplotype resolved chromosomal level avocado genome allows analysis of novel avocado genes.</title>
        <authorList>
            <person name="Nath O."/>
            <person name="Fletcher S.J."/>
            <person name="Hayward A."/>
            <person name="Shaw L.M."/>
            <person name="Masouleh A.K."/>
            <person name="Furtado A."/>
            <person name="Henry R.J."/>
            <person name="Mitter N."/>
        </authorList>
    </citation>
    <scope>NUCLEOTIDE SEQUENCE [LARGE SCALE GENOMIC DNA]</scope>
    <source>
        <strain evidence="2">cv. Hass</strain>
    </source>
</reference>
<dbReference type="EMBL" id="CM056810">
    <property type="protein sequence ID" value="KAJ8642808.1"/>
    <property type="molecule type" value="Genomic_DNA"/>
</dbReference>
<evidence type="ECO:0000313" key="2">
    <source>
        <dbReference type="Proteomes" id="UP001234297"/>
    </source>
</evidence>
<evidence type="ECO:0000313" key="1">
    <source>
        <dbReference type="EMBL" id="KAJ8642808.1"/>
    </source>
</evidence>
<name>A0ACC2MBK6_PERAE</name>